<name>A0AAN8KLC9_9TELE</name>
<sequence length="69" mass="7663">MKRDTSLFSPDLTVEVSGEEAPYDTSHIYTGEIFASHPQDPPPPPAPCLQQSSHITRGETRPRCVRPVM</sequence>
<reference evidence="2 3" key="1">
    <citation type="submission" date="2021-04" db="EMBL/GenBank/DDBJ databases">
        <authorList>
            <person name="De Guttry C."/>
            <person name="Zahm M."/>
            <person name="Klopp C."/>
            <person name="Cabau C."/>
            <person name="Louis A."/>
            <person name="Berthelot C."/>
            <person name="Parey E."/>
            <person name="Roest Crollius H."/>
            <person name="Montfort J."/>
            <person name="Robinson-Rechavi M."/>
            <person name="Bucao C."/>
            <person name="Bouchez O."/>
            <person name="Gislard M."/>
            <person name="Lluch J."/>
            <person name="Milhes M."/>
            <person name="Lampietro C."/>
            <person name="Lopez Roques C."/>
            <person name="Donnadieu C."/>
            <person name="Braasch I."/>
            <person name="Desvignes T."/>
            <person name="Postlethwait J."/>
            <person name="Bobe J."/>
            <person name="Wedekind C."/>
            <person name="Guiguen Y."/>
        </authorList>
    </citation>
    <scope>NUCLEOTIDE SEQUENCE [LARGE SCALE GENOMIC DNA]</scope>
    <source>
        <strain evidence="2">Cs_M1</strain>
        <tissue evidence="2">Blood</tissue>
    </source>
</reference>
<evidence type="ECO:0000313" key="3">
    <source>
        <dbReference type="Proteomes" id="UP001356427"/>
    </source>
</evidence>
<evidence type="ECO:0000313" key="2">
    <source>
        <dbReference type="EMBL" id="KAK6294542.1"/>
    </source>
</evidence>
<dbReference type="EMBL" id="JAGTTL010000035">
    <property type="protein sequence ID" value="KAK6294542.1"/>
    <property type="molecule type" value="Genomic_DNA"/>
</dbReference>
<accession>A0AAN8KLC9</accession>
<organism evidence="2 3">
    <name type="scientific">Coregonus suidteri</name>
    <dbReference type="NCBI Taxonomy" id="861788"/>
    <lineage>
        <taxon>Eukaryota</taxon>
        <taxon>Metazoa</taxon>
        <taxon>Chordata</taxon>
        <taxon>Craniata</taxon>
        <taxon>Vertebrata</taxon>
        <taxon>Euteleostomi</taxon>
        <taxon>Actinopterygii</taxon>
        <taxon>Neopterygii</taxon>
        <taxon>Teleostei</taxon>
        <taxon>Protacanthopterygii</taxon>
        <taxon>Salmoniformes</taxon>
        <taxon>Salmonidae</taxon>
        <taxon>Coregoninae</taxon>
        <taxon>Coregonus</taxon>
    </lineage>
</organism>
<dbReference type="Proteomes" id="UP001356427">
    <property type="component" value="Unassembled WGS sequence"/>
</dbReference>
<comment type="caution">
    <text evidence="2">The sequence shown here is derived from an EMBL/GenBank/DDBJ whole genome shotgun (WGS) entry which is preliminary data.</text>
</comment>
<evidence type="ECO:0000256" key="1">
    <source>
        <dbReference type="SAM" id="MobiDB-lite"/>
    </source>
</evidence>
<protein>
    <submittedName>
        <fullName evidence="2">Uncharacterized protein</fullName>
    </submittedName>
</protein>
<gene>
    <name evidence="2" type="ORF">J4Q44_G00353720</name>
</gene>
<dbReference type="AlphaFoldDB" id="A0AAN8KLC9"/>
<proteinExistence type="predicted"/>
<keyword evidence="3" id="KW-1185">Reference proteome</keyword>
<feature type="region of interest" description="Disordered" evidence="1">
    <location>
        <begin position="33"/>
        <end position="69"/>
    </location>
</feature>